<evidence type="ECO:0000313" key="3">
    <source>
        <dbReference type="Proteomes" id="UP000789570"/>
    </source>
</evidence>
<sequence>MKLHIFMFIIVISAFSHVAFSAPSSNEKHSSLVKRQCENGA</sequence>
<reference evidence="2" key="1">
    <citation type="submission" date="2021-06" db="EMBL/GenBank/DDBJ databases">
        <authorList>
            <person name="Kallberg Y."/>
            <person name="Tangrot J."/>
            <person name="Rosling A."/>
        </authorList>
    </citation>
    <scope>NUCLEOTIDE SEQUENCE</scope>
    <source>
        <strain evidence="2">UK204</strain>
    </source>
</reference>
<comment type="caution">
    <text evidence="2">The sequence shown here is derived from an EMBL/GenBank/DDBJ whole genome shotgun (WGS) entry which is preliminary data.</text>
</comment>
<feature type="chain" id="PRO_5040326763" evidence="1">
    <location>
        <begin position="22"/>
        <end position="41"/>
    </location>
</feature>
<dbReference type="AlphaFoldDB" id="A0A9N9BWQ7"/>
<keyword evidence="3" id="KW-1185">Reference proteome</keyword>
<gene>
    <name evidence="2" type="ORF">FCALED_LOCUS7666</name>
</gene>
<keyword evidence="1" id="KW-0732">Signal</keyword>
<evidence type="ECO:0000313" key="2">
    <source>
        <dbReference type="EMBL" id="CAG8582453.1"/>
    </source>
</evidence>
<protein>
    <submittedName>
        <fullName evidence="2">15645_t:CDS:1</fullName>
    </submittedName>
</protein>
<feature type="signal peptide" evidence="1">
    <location>
        <begin position="1"/>
        <end position="21"/>
    </location>
</feature>
<feature type="non-terminal residue" evidence="2">
    <location>
        <position position="41"/>
    </location>
</feature>
<dbReference type="EMBL" id="CAJVPQ010002077">
    <property type="protein sequence ID" value="CAG8582453.1"/>
    <property type="molecule type" value="Genomic_DNA"/>
</dbReference>
<name>A0A9N9BWQ7_9GLOM</name>
<evidence type="ECO:0000256" key="1">
    <source>
        <dbReference type="SAM" id="SignalP"/>
    </source>
</evidence>
<dbReference type="Proteomes" id="UP000789570">
    <property type="component" value="Unassembled WGS sequence"/>
</dbReference>
<organism evidence="2 3">
    <name type="scientific">Funneliformis caledonium</name>
    <dbReference type="NCBI Taxonomy" id="1117310"/>
    <lineage>
        <taxon>Eukaryota</taxon>
        <taxon>Fungi</taxon>
        <taxon>Fungi incertae sedis</taxon>
        <taxon>Mucoromycota</taxon>
        <taxon>Glomeromycotina</taxon>
        <taxon>Glomeromycetes</taxon>
        <taxon>Glomerales</taxon>
        <taxon>Glomeraceae</taxon>
        <taxon>Funneliformis</taxon>
    </lineage>
</organism>
<accession>A0A9N9BWQ7</accession>
<proteinExistence type="predicted"/>